<reference evidence="2" key="1">
    <citation type="submission" date="2016-12" db="EMBL/GenBank/DDBJ databases">
        <authorList>
            <person name="Varghese N."/>
            <person name="Submissions S."/>
        </authorList>
    </citation>
    <scope>NUCLEOTIDE SEQUENCE [LARGE SCALE GENOMIC DNA]</scope>
    <source>
        <strain evidence="2">DSM 11544</strain>
    </source>
</reference>
<dbReference type="EMBL" id="FRDN01000021">
    <property type="protein sequence ID" value="SHN87951.1"/>
    <property type="molecule type" value="Genomic_DNA"/>
</dbReference>
<dbReference type="RefSeq" id="WP_072775117.1">
    <property type="nucleotide sequence ID" value="NZ_FRDN01000021.1"/>
</dbReference>
<evidence type="ECO:0000313" key="2">
    <source>
        <dbReference type="Proteomes" id="UP000184010"/>
    </source>
</evidence>
<organism evidence="1 2">
    <name type="scientific">Desulfitobacterium chlororespirans DSM 11544</name>
    <dbReference type="NCBI Taxonomy" id="1121395"/>
    <lineage>
        <taxon>Bacteria</taxon>
        <taxon>Bacillati</taxon>
        <taxon>Bacillota</taxon>
        <taxon>Clostridia</taxon>
        <taxon>Eubacteriales</taxon>
        <taxon>Desulfitobacteriaceae</taxon>
        <taxon>Desulfitobacterium</taxon>
    </lineage>
</organism>
<name>A0A1M7UY36_9FIRM</name>
<gene>
    <name evidence="1" type="ORF">SAMN02745215_05047</name>
</gene>
<accession>A0A1M7UY36</accession>
<protein>
    <submittedName>
        <fullName evidence="1">Uncharacterized protein</fullName>
    </submittedName>
</protein>
<dbReference type="Proteomes" id="UP000184010">
    <property type="component" value="Unassembled WGS sequence"/>
</dbReference>
<dbReference type="STRING" id="1121395.SAMN02745215_05047"/>
<dbReference type="AlphaFoldDB" id="A0A1M7UY36"/>
<proteinExistence type="predicted"/>
<evidence type="ECO:0000313" key="1">
    <source>
        <dbReference type="EMBL" id="SHN87951.1"/>
    </source>
</evidence>
<keyword evidence="2" id="KW-1185">Reference proteome</keyword>
<sequence>MSNTDSWFKVSDFLYSGISQKIKFYQDFPRFATPKNMEDLKEAIKIYSEQCVVSSKFLRDDYQNLCQSLQQEPVEDEYDLEI</sequence>